<feature type="compositionally biased region" description="Low complexity" evidence="9">
    <location>
        <begin position="1254"/>
        <end position="1288"/>
    </location>
</feature>
<keyword evidence="3" id="KW-0547">Nucleotide-binding</keyword>
<feature type="compositionally biased region" description="Polar residues" evidence="9">
    <location>
        <begin position="1294"/>
        <end position="1306"/>
    </location>
</feature>
<feature type="compositionally biased region" description="Low complexity" evidence="9">
    <location>
        <begin position="2231"/>
        <end position="2260"/>
    </location>
</feature>
<dbReference type="Gene3D" id="1.20.120.850">
    <property type="entry name" value="SWI2/SNF2 ATPases, N-terminal domain"/>
    <property type="match status" value="1"/>
</dbReference>
<evidence type="ECO:0000259" key="10">
    <source>
        <dbReference type="PROSITE" id="PS51192"/>
    </source>
</evidence>
<feature type="compositionally biased region" description="Low complexity" evidence="9">
    <location>
        <begin position="151"/>
        <end position="166"/>
    </location>
</feature>
<dbReference type="GO" id="GO:0005634">
    <property type="term" value="C:nucleus"/>
    <property type="evidence" value="ECO:0007669"/>
    <property type="project" value="UniProtKB-SubCell"/>
</dbReference>
<feature type="region of interest" description="Disordered" evidence="9">
    <location>
        <begin position="2122"/>
        <end position="2169"/>
    </location>
</feature>
<feature type="compositionally biased region" description="Polar residues" evidence="9">
    <location>
        <begin position="1602"/>
        <end position="1617"/>
    </location>
</feature>
<feature type="region of interest" description="Disordered" evidence="9">
    <location>
        <begin position="2702"/>
        <end position="2750"/>
    </location>
</feature>
<feature type="region of interest" description="Disordered" evidence="9">
    <location>
        <begin position="2639"/>
        <end position="2659"/>
    </location>
</feature>
<feature type="compositionally biased region" description="Low complexity" evidence="9">
    <location>
        <begin position="727"/>
        <end position="756"/>
    </location>
</feature>
<comment type="subcellular location">
    <subcellularLocation>
        <location evidence="1">Nucleus</location>
    </subcellularLocation>
</comment>
<feature type="compositionally biased region" description="Acidic residues" evidence="9">
    <location>
        <begin position="467"/>
        <end position="477"/>
    </location>
</feature>
<feature type="domain" description="Helicase ATP-binding" evidence="10">
    <location>
        <begin position="890"/>
        <end position="953"/>
    </location>
</feature>
<dbReference type="InterPro" id="IPR000330">
    <property type="entry name" value="SNF2_N"/>
</dbReference>
<feature type="compositionally biased region" description="Polar residues" evidence="9">
    <location>
        <begin position="2122"/>
        <end position="2131"/>
    </location>
</feature>
<feature type="region of interest" description="Disordered" evidence="9">
    <location>
        <begin position="2372"/>
        <end position="2410"/>
    </location>
</feature>
<feature type="region of interest" description="Disordered" evidence="9">
    <location>
        <begin position="1"/>
        <end position="215"/>
    </location>
</feature>
<feature type="compositionally biased region" description="Basic and acidic residues" evidence="9">
    <location>
        <begin position="2212"/>
        <end position="2225"/>
    </location>
</feature>
<dbReference type="InterPro" id="IPR014001">
    <property type="entry name" value="Helicase_ATP-bd"/>
</dbReference>
<feature type="region of interest" description="Disordered" evidence="9">
    <location>
        <begin position="2069"/>
        <end position="2103"/>
    </location>
</feature>
<evidence type="ECO:0000313" key="12">
    <source>
        <dbReference type="EMBL" id="KAF7987734.1"/>
    </source>
</evidence>
<keyword evidence="4" id="KW-0378">Hydrolase</keyword>
<feature type="domain" description="Helicase C-terminal" evidence="11">
    <location>
        <begin position="1693"/>
        <end position="1855"/>
    </location>
</feature>
<feature type="compositionally biased region" description="Basic and acidic residues" evidence="9">
    <location>
        <begin position="780"/>
        <end position="795"/>
    </location>
</feature>
<feature type="compositionally biased region" description="Low complexity" evidence="9">
    <location>
        <begin position="2081"/>
        <end position="2094"/>
    </location>
</feature>
<dbReference type="InterPro" id="IPR027417">
    <property type="entry name" value="P-loop_NTPase"/>
</dbReference>
<feature type="region of interest" description="Disordered" evidence="9">
    <location>
        <begin position="2570"/>
        <end position="2596"/>
    </location>
</feature>
<dbReference type="OrthoDB" id="2020972at2759"/>
<dbReference type="InterPro" id="IPR001650">
    <property type="entry name" value="Helicase_C-like"/>
</dbReference>
<protein>
    <recommendedName>
        <fullName evidence="14">Helicase ARIP4</fullName>
    </recommendedName>
</protein>
<feature type="compositionally biased region" description="Basic and acidic residues" evidence="9">
    <location>
        <begin position="16"/>
        <end position="33"/>
    </location>
</feature>
<keyword evidence="8" id="KW-0539">Nucleus</keyword>
<feature type="compositionally biased region" description="Polar residues" evidence="9">
    <location>
        <begin position="36"/>
        <end position="45"/>
    </location>
</feature>
<keyword evidence="6" id="KW-0067">ATP-binding</keyword>
<evidence type="ECO:0000256" key="5">
    <source>
        <dbReference type="ARBA" id="ARBA00022806"/>
    </source>
</evidence>
<dbReference type="GO" id="GO:0016887">
    <property type="term" value="F:ATP hydrolysis activity"/>
    <property type="evidence" value="ECO:0007669"/>
    <property type="project" value="InterPro"/>
</dbReference>
<dbReference type="PROSITE" id="PS51192">
    <property type="entry name" value="HELICASE_ATP_BIND_1"/>
    <property type="match status" value="1"/>
</dbReference>
<name>A0A835CKE5_APHGI</name>
<accession>A0A835CKE5</accession>
<keyword evidence="5" id="KW-0347">Helicase</keyword>
<organism evidence="12 13">
    <name type="scientific">Aphidius gifuensis</name>
    <name type="common">Parasitoid wasp</name>
    <dbReference type="NCBI Taxonomy" id="684658"/>
    <lineage>
        <taxon>Eukaryota</taxon>
        <taxon>Metazoa</taxon>
        <taxon>Ecdysozoa</taxon>
        <taxon>Arthropoda</taxon>
        <taxon>Hexapoda</taxon>
        <taxon>Insecta</taxon>
        <taxon>Pterygota</taxon>
        <taxon>Neoptera</taxon>
        <taxon>Endopterygota</taxon>
        <taxon>Hymenoptera</taxon>
        <taxon>Apocrita</taxon>
        <taxon>Ichneumonoidea</taxon>
        <taxon>Braconidae</taxon>
        <taxon>Aphidiinae</taxon>
        <taxon>Aphidius</taxon>
    </lineage>
</organism>
<dbReference type="SUPFAM" id="SSF52540">
    <property type="entry name" value="P-loop containing nucleoside triphosphate hydrolases"/>
    <property type="match status" value="2"/>
</dbReference>
<evidence type="ECO:0000259" key="11">
    <source>
        <dbReference type="PROSITE" id="PS51194"/>
    </source>
</evidence>
<evidence type="ECO:0000256" key="9">
    <source>
        <dbReference type="SAM" id="MobiDB-lite"/>
    </source>
</evidence>
<feature type="compositionally biased region" description="Basic and acidic residues" evidence="9">
    <location>
        <begin position="91"/>
        <end position="101"/>
    </location>
</feature>
<feature type="region of interest" description="Disordered" evidence="9">
    <location>
        <begin position="1565"/>
        <end position="1665"/>
    </location>
</feature>
<feature type="region of interest" description="Disordered" evidence="9">
    <location>
        <begin position="339"/>
        <end position="487"/>
    </location>
</feature>
<feature type="compositionally biased region" description="Low complexity" evidence="9">
    <location>
        <begin position="2136"/>
        <end position="2146"/>
    </location>
</feature>
<feature type="region of interest" description="Disordered" evidence="9">
    <location>
        <begin position="723"/>
        <end position="795"/>
    </location>
</feature>
<feature type="compositionally biased region" description="Basic and acidic residues" evidence="9">
    <location>
        <begin position="167"/>
        <end position="213"/>
    </location>
</feature>
<evidence type="ECO:0000313" key="13">
    <source>
        <dbReference type="Proteomes" id="UP000639338"/>
    </source>
</evidence>
<dbReference type="EMBL" id="JACMRX010000006">
    <property type="protein sequence ID" value="KAF7987734.1"/>
    <property type="molecule type" value="Genomic_DNA"/>
</dbReference>
<evidence type="ECO:0000256" key="1">
    <source>
        <dbReference type="ARBA" id="ARBA00004123"/>
    </source>
</evidence>
<evidence type="ECO:0008006" key="14">
    <source>
        <dbReference type="Google" id="ProtNLM"/>
    </source>
</evidence>
<dbReference type="Gene3D" id="3.40.50.300">
    <property type="entry name" value="P-loop containing nucleotide triphosphate hydrolases"/>
    <property type="match status" value="2"/>
</dbReference>
<feature type="region of interest" description="Disordered" evidence="9">
    <location>
        <begin position="2424"/>
        <end position="2449"/>
    </location>
</feature>
<feature type="compositionally biased region" description="Low complexity" evidence="9">
    <location>
        <begin position="1129"/>
        <end position="1144"/>
    </location>
</feature>
<feature type="compositionally biased region" description="Acidic residues" evidence="9">
    <location>
        <begin position="46"/>
        <end position="60"/>
    </location>
</feature>
<feature type="compositionally biased region" description="Pro residues" evidence="9">
    <location>
        <begin position="2377"/>
        <end position="2393"/>
    </location>
</feature>
<dbReference type="GO" id="GO:0005524">
    <property type="term" value="F:ATP binding"/>
    <property type="evidence" value="ECO:0007669"/>
    <property type="project" value="UniProtKB-KW"/>
</dbReference>
<feature type="compositionally biased region" description="Low complexity" evidence="9">
    <location>
        <begin position="2706"/>
        <end position="2715"/>
    </location>
</feature>
<dbReference type="InterPro" id="IPR038718">
    <property type="entry name" value="SNF2-like_sf"/>
</dbReference>
<dbReference type="GO" id="GO:0003677">
    <property type="term" value="F:DNA binding"/>
    <property type="evidence" value="ECO:0007669"/>
    <property type="project" value="UniProtKB-KW"/>
</dbReference>
<feature type="compositionally biased region" description="Acidic residues" evidence="9">
    <location>
        <begin position="415"/>
        <end position="435"/>
    </location>
</feature>
<comment type="caution">
    <text evidence="12">The sequence shown here is derived from an EMBL/GenBank/DDBJ whole genome shotgun (WGS) entry which is preliminary data.</text>
</comment>
<feature type="compositionally biased region" description="Polar residues" evidence="9">
    <location>
        <begin position="2434"/>
        <end position="2447"/>
    </location>
</feature>
<feature type="compositionally biased region" description="Low complexity" evidence="9">
    <location>
        <begin position="2199"/>
        <end position="2210"/>
    </location>
</feature>
<feature type="compositionally biased region" description="Basic residues" evidence="9">
    <location>
        <begin position="1096"/>
        <end position="1107"/>
    </location>
</feature>
<dbReference type="SMART" id="SM00487">
    <property type="entry name" value="DEXDc"/>
    <property type="match status" value="1"/>
</dbReference>
<feature type="compositionally biased region" description="Polar residues" evidence="9">
    <location>
        <begin position="2495"/>
        <end position="2511"/>
    </location>
</feature>
<evidence type="ECO:0000256" key="7">
    <source>
        <dbReference type="ARBA" id="ARBA00023125"/>
    </source>
</evidence>
<dbReference type="GO" id="GO:0004386">
    <property type="term" value="F:helicase activity"/>
    <property type="evidence" value="ECO:0007669"/>
    <property type="project" value="UniProtKB-KW"/>
</dbReference>
<feature type="compositionally biased region" description="Polar residues" evidence="9">
    <location>
        <begin position="637"/>
        <end position="650"/>
    </location>
</feature>
<feature type="compositionally biased region" description="Acidic residues" evidence="9">
    <location>
        <begin position="77"/>
        <end position="88"/>
    </location>
</feature>
<feature type="compositionally biased region" description="Polar residues" evidence="9">
    <location>
        <begin position="2582"/>
        <end position="2595"/>
    </location>
</feature>
<feature type="compositionally biased region" description="Low complexity" evidence="9">
    <location>
        <begin position="339"/>
        <end position="348"/>
    </location>
</feature>
<feature type="compositionally biased region" description="Polar residues" evidence="9">
    <location>
        <begin position="1337"/>
        <end position="1357"/>
    </location>
</feature>
<feature type="compositionally biased region" description="Low complexity" evidence="9">
    <location>
        <begin position="1358"/>
        <end position="1424"/>
    </location>
</feature>
<evidence type="ECO:0000256" key="2">
    <source>
        <dbReference type="ARBA" id="ARBA00007025"/>
    </source>
</evidence>
<feature type="compositionally biased region" description="Pro residues" evidence="9">
    <location>
        <begin position="2532"/>
        <end position="2545"/>
    </location>
</feature>
<dbReference type="InterPro" id="IPR049730">
    <property type="entry name" value="SNF2/RAD54-like_C"/>
</dbReference>
<reference evidence="12 13" key="1">
    <citation type="submission" date="2020-08" db="EMBL/GenBank/DDBJ databases">
        <title>Aphidius gifuensis genome sequencing and assembly.</title>
        <authorList>
            <person name="Du Z."/>
        </authorList>
    </citation>
    <scope>NUCLEOTIDE SEQUENCE [LARGE SCALE GENOMIC DNA]</scope>
    <source>
        <strain evidence="12">YNYX2018</strain>
        <tissue evidence="12">Adults</tissue>
    </source>
</reference>
<feature type="compositionally biased region" description="Basic and acidic residues" evidence="9">
    <location>
        <begin position="758"/>
        <end position="773"/>
    </location>
</feature>
<feature type="region of interest" description="Disordered" evidence="9">
    <location>
        <begin position="610"/>
        <end position="659"/>
    </location>
</feature>
<dbReference type="PROSITE" id="PS51194">
    <property type="entry name" value="HELICASE_CTER"/>
    <property type="match status" value="1"/>
</dbReference>
<proteinExistence type="inferred from homology"/>
<feature type="compositionally biased region" description="Low complexity" evidence="9">
    <location>
        <begin position="1578"/>
        <end position="1592"/>
    </location>
</feature>
<feature type="region of interest" description="Disordered" evidence="9">
    <location>
        <begin position="1228"/>
        <end position="1306"/>
    </location>
</feature>
<evidence type="ECO:0000256" key="4">
    <source>
        <dbReference type="ARBA" id="ARBA00022801"/>
    </source>
</evidence>
<dbReference type="Gene3D" id="3.40.50.10810">
    <property type="entry name" value="Tandem AAA-ATPase domain"/>
    <property type="match status" value="2"/>
</dbReference>
<comment type="similarity">
    <text evidence="2">Belongs to the SNF2/RAD54 helicase family.</text>
</comment>
<keyword evidence="13" id="KW-1185">Reference proteome</keyword>
<dbReference type="PANTHER" id="PTHR45797:SF1">
    <property type="entry name" value="HELICASE ARIP4"/>
    <property type="match status" value="1"/>
</dbReference>
<feature type="compositionally biased region" description="Low complexity" evidence="9">
    <location>
        <begin position="1432"/>
        <end position="1453"/>
    </location>
</feature>
<feature type="compositionally biased region" description="Polar residues" evidence="9">
    <location>
        <begin position="67"/>
        <end position="76"/>
    </location>
</feature>
<dbReference type="Pfam" id="PF00176">
    <property type="entry name" value="SNF2-rel_dom"/>
    <property type="match status" value="2"/>
</dbReference>
<feature type="compositionally biased region" description="Polar residues" evidence="9">
    <location>
        <begin position="1154"/>
        <end position="1172"/>
    </location>
</feature>
<feature type="compositionally biased region" description="Low complexity" evidence="9">
    <location>
        <begin position="2394"/>
        <end position="2405"/>
    </location>
</feature>
<feature type="compositionally biased region" description="Low complexity" evidence="9">
    <location>
        <begin position="1517"/>
        <end position="1537"/>
    </location>
</feature>
<feature type="compositionally biased region" description="Low complexity" evidence="9">
    <location>
        <begin position="613"/>
        <end position="625"/>
    </location>
</feature>
<feature type="region of interest" description="Disordered" evidence="9">
    <location>
        <begin position="1085"/>
        <end position="1215"/>
    </location>
</feature>
<feature type="compositionally biased region" description="Polar residues" evidence="9">
    <location>
        <begin position="2738"/>
        <end position="2750"/>
    </location>
</feature>
<evidence type="ECO:0000256" key="8">
    <source>
        <dbReference type="ARBA" id="ARBA00023242"/>
    </source>
</evidence>
<feature type="region of interest" description="Disordered" evidence="9">
    <location>
        <begin position="2188"/>
        <end position="2282"/>
    </location>
</feature>
<feature type="compositionally biased region" description="Basic and acidic residues" evidence="9">
    <location>
        <begin position="1620"/>
        <end position="1663"/>
    </location>
</feature>
<feature type="region of interest" description="Disordered" evidence="9">
    <location>
        <begin position="1336"/>
        <end position="1547"/>
    </location>
</feature>
<feature type="compositionally biased region" description="Polar residues" evidence="9">
    <location>
        <begin position="2261"/>
        <end position="2271"/>
    </location>
</feature>
<feature type="compositionally biased region" description="Polar residues" evidence="9">
    <location>
        <begin position="369"/>
        <end position="378"/>
    </location>
</feature>
<dbReference type="InterPro" id="IPR044574">
    <property type="entry name" value="ARIP4-like"/>
</dbReference>
<dbReference type="SMART" id="SM00490">
    <property type="entry name" value="HELICc"/>
    <property type="match status" value="1"/>
</dbReference>
<dbReference type="PANTHER" id="PTHR45797">
    <property type="entry name" value="RAD54-LIKE"/>
    <property type="match status" value="1"/>
</dbReference>
<evidence type="ECO:0000256" key="6">
    <source>
        <dbReference type="ARBA" id="ARBA00022840"/>
    </source>
</evidence>
<feature type="compositionally biased region" description="Polar residues" evidence="9">
    <location>
        <begin position="1459"/>
        <end position="1493"/>
    </location>
</feature>
<feature type="region of interest" description="Disordered" evidence="9">
    <location>
        <begin position="2489"/>
        <end position="2517"/>
    </location>
</feature>
<gene>
    <name evidence="12" type="ORF">HCN44_003597</name>
</gene>
<feature type="compositionally biased region" description="Pro residues" evidence="9">
    <location>
        <begin position="2716"/>
        <end position="2728"/>
    </location>
</feature>
<dbReference type="CDD" id="cd18793">
    <property type="entry name" value="SF2_C_SNF"/>
    <property type="match status" value="1"/>
</dbReference>
<evidence type="ECO:0000256" key="3">
    <source>
        <dbReference type="ARBA" id="ARBA00022741"/>
    </source>
</evidence>
<keyword evidence="7" id="KW-0238">DNA-binding</keyword>
<feature type="compositionally biased region" description="Low complexity" evidence="9">
    <location>
        <begin position="1173"/>
        <end position="1212"/>
    </location>
</feature>
<feature type="compositionally biased region" description="Polar residues" evidence="9">
    <location>
        <begin position="1228"/>
        <end position="1253"/>
    </location>
</feature>
<feature type="compositionally biased region" description="Basic and acidic residues" evidence="9">
    <location>
        <begin position="1565"/>
        <end position="1577"/>
    </location>
</feature>
<dbReference type="Pfam" id="PF00271">
    <property type="entry name" value="Helicase_C"/>
    <property type="match status" value="1"/>
</dbReference>
<sequence length="2750" mass="307485">MSNSLDSFLTRIGDVTIERLAPRSSDDPGDRGAGKSASNPDIQTGNDDDSESGGDTSDGDEERKNIMESNDIQSEGSGDDMDLDETIDTEIGVRIDSERQRTPSPCQDEDDDAVNILDTLPLEGAPIEGQEVSEADLLGKSLIKDDDSMDNDPSNIDSSPSSPSDQDNQKRHAETDEESDHPKKQKKDDNHDDNESKAEKKLSNMRRNIREVMDETQLDEATLSAQRQEMERLRRVQEQQRMIREARQLAINRQNNKTQTRVMSLLQGKQNDIGTTLSQTPLSSSLSASSLSSSSSIAVSAAGVGAGAGATASSLLSGTSNLKTPMSLLSSRLDSPNQSLLISNSSSQMPTTINKRPMESSRWQKGRNYPQQSGTSISRLPGRPPLNQSQLQQRIRMMTPSVSISPVVPKKENDFYSDSELSEPEIEENINEQDDDKNIAKNKELVTISSSSDDSDDDCIVLSEPSGGEETDNEDDPSNSGMHTNDRYNIPDEHGRVLINVGHPESEPDVYLAPQVAKIIKPHQIGGVRFLFDNIIESIERYRSSSGFGCILAHSMGLGKTLQVASFCDIFFRCTTAKTVLCIMPINTLQNWLAEFNMWLPYEDPELIKNDKQNTSSSSQQKNNTEIGKTEFKEENSNLTDVSSSMSSAGNHFNQQNYDNHQYNYQDNLIKSNTNFNQQNYSQNSMYANYPHMKQEIDCQQNSQMPSSNYPSVYPQMANQNYQNYHQNPSINPYQNYQQQQQQQQPQQQQSQMPQIKTEYEENPIIKKEEDTKSTTSTTTKEESQDDKKESDKKIKAPFNVDAPIGLDIRPRHFKLHILNDLHKTMAARARVIKEWQKVGGVLLIGYELYRQLSLKKSNKGKRKRGQAFKEATVDIEEDDKNKVLFDDMHGALVDPGPDLVICDEGHRIKNSHASISLALKQMKTKRRIVLTGYPLQNNLLEYWCMVDFVRPNYLGTKSEFCNMFERPIQNGQCIDSTPQDIRLMRYRAHVLHALLEGFVQRRSHSVLQISLPRKEEYIMLVRMTPHQRKLYDTFMNQVVKTRAVPNPLKAFAVCCKIWNHPDILYHFLRKRQMNEEDDLDLEETIAEKTTPGMKKGPKGKTKKGAKKEKIIKNKPAASVQPNSSASINNNTNTTSTTTTTTTDDVNDNKKIGNFNNYTQVQNTNYPPTGNATFQQPQSQPQQQQQQQQQQQNFNNNTNNYQGNDNQGNNNYYRSETNTSEFTSEFYNNNQTTTTSGTRYQNQSGTFTNYPQGSSNYQATNSNQNYSQQNPNQMFQGNNNDAAAAANNPAGFRNDQSNSGNNYDMFSRQQNYSYNDQSRNYSANVNQQQYQTNVNQSGNYQNQSNIPMNNFSSYNEHQSNSQIYTSQNQQQNSQSNTQQTSRYIPGQSQISSTNQQNSTGNMTNSYPQNQQQQHSNQSHGYQNSTTPGASTNSQIYQNSQGNNQGNVGPNGSQPFLGNYPTSQGQNSNLPSQTSQNYPEQNSSGNFNRNNQGIGNFPVGGNHQNSFKGQDDRFTNWQTNYSQSVNQQQSQGNNQFYQDNYFPGQNNYQQNRYQNEYQSDINIKTEDGKPYIDNKKDNFNNSSSSDVGSGNNKTPSVPIAPTVVSNIPNIPSIQQSFPNDAIKEKDDSITQEKDKEKDDKSDDEVIVRDEDKDLKSSPSGREDPGIPYDWATDLMKGYVPDIIEASAKMAIFFCILEEAIRLGDRVLTFSQSLFTLNLIEDFLAKNDYKTSDGKTENWIKNVNYYRLDGSTSALEREKLINEFNRNSKIHLFLVSTRAGSLGINLVGANRAIVFDASWNPCHDTQAVCRVYRYGQKKPCYVYRLVTDNCLERKIYDRQISKQGMADRVVDQCNPDAHLSLKEATTLSWDWEEDSQVQDFSASKDTYTDEIMHSLLDKHSSFLTKQPFHHESLLVDRKDKKLSQAEKRLARRGYELEKMAANSSRPSYNYIPGNTATRAGGLQIRAVRGNDQGVTPKPVASVRPMQQRGAEGLSTRAGSRWIPAEVWQRQGMSAQEMTLPLDVVIPTNSPDKSSIVLKAGQRVMVLKSPKGIYMQLESGKIIAIRTSLKLNQQKREEETKKVTTTSSSSSSSSSSSPRGQNLKPDVVFPLRNNSAISLIPKTSSSVINTSSGGPVQPRPLSRPSSGSGYRQFQSDKDINVSKRPKSFLQTPIIKQNLNQLTNNMSLQKLNKGKHDHSVDHSSAGENSNSSDSQPRTDQRVEEVRIEDIVAEANTNNNNNNNNNNTNSNNNHEFNSINSNSSSRLQTSDQQDTNLGKICDDNKRQDYNNTQTMNIHNNIMKNDLLDHTNKNIKNLQNMINSSEIKGDIRQIQSGSFGNQGSFGHSPVSTKNPIDEIIIDKPSVQNSMRITNQIPSQQQLLPPPPPPPIPSLPPLPTQAPLSSSLSSSTHPNLQNTDAITMNQMCPPVIQETPKTHNDTITNSQISLTPSNPHGKKLISPGVTKEQIPLNTEQVPIVDPQGYPYAQYPRYYDYSDSRTRQSNTSYESYYQPSQRQTSKDVQRLNSDVVKTIDERTVPPPPIPPSLSLPPSPTIYHSTPSSIIPGVNQTVIPSQSTTTRENKELKNNDGQITNSIPMTGNGNEGIDSSVGFNHTGRPGYHSNYSSSFDPYAQHYSAVPPGSSVAAAVATPSSSPASTPAAVYPPSGTPGYTGYGGPSYDANYARMYSAFHGGTPTVADPYLHRGYAPPASSHPSNYYPSFSHPPPPPPPPPYPNYSFLPPFSNPNAPSESQPPTQ</sequence>
<feature type="region of interest" description="Disordered" evidence="9">
    <location>
        <begin position="2526"/>
        <end position="2545"/>
    </location>
</feature>
<dbReference type="Proteomes" id="UP000639338">
    <property type="component" value="Unassembled WGS sequence"/>
</dbReference>